<comment type="pathway">
    <text evidence="1">Secondary metabolite biosynthesis.</text>
</comment>
<comment type="similarity">
    <text evidence="2">Belongs to the tryptophan dimethylallyltransferase family.</text>
</comment>
<dbReference type="PANTHER" id="PTHR40627:SF4">
    <property type="entry name" value="PRENYLTRANSFERASE ASQH1-RELATED"/>
    <property type="match status" value="1"/>
</dbReference>
<dbReference type="GO" id="GO:0004659">
    <property type="term" value="F:prenyltransferase activity"/>
    <property type="evidence" value="ECO:0007669"/>
    <property type="project" value="TreeGrafter"/>
</dbReference>
<evidence type="ECO:0000256" key="2">
    <source>
        <dbReference type="ARBA" id="ARBA00010209"/>
    </source>
</evidence>
<keyword evidence="5" id="KW-1185">Reference proteome</keyword>
<dbReference type="InterPro" id="IPR017795">
    <property type="entry name" value="ABBA_NscD-like"/>
</dbReference>
<protein>
    <submittedName>
        <fullName evidence="4">VrtC</fullName>
    </submittedName>
</protein>
<dbReference type="GO" id="GO:0009820">
    <property type="term" value="P:alkaloid metabolic process"/>
    <property type="evidence" value="ECO:0007669"/>
    <property type="project" value="InterPro"/>
</dbReference>
<dbReference type="AlphaFoldDB" id="A0AAD6HUI6"/>
<reference evidence="4" key="2">
    <citation type="submission" date="2023-01" db="EMBL/GenBank/DDBJ databases">
        <authorList>
            <person name="Petersen C."/>
        </authorList>
    </citation>
    <scope>NUCLEOTIDE SEQUENCE</scope>
    <source>
        <strain evidence="4">IBT 17514</strain>
    </source>
</reference>
<proteinExistence type="inferred from homology"/>
<evidence type="ECO:0000313" key="5">
    <source>
        <dbReference type="Proteomes" id="UP001215712"/>
    </source>
</evidence>
<name>A0AAD6HUI6_9EURO</name>
<comment type="caution">
    <text evidence="4">The sequence shown here is derived from an EMBL/GenBank/DDBJ whole genome shotgun (WGS) entry which is preliminary data.</text>
</comment>
<evidence type="ECO:0000256" key="3">
    <source>
        <dbReference type="ARBA" id="ARBA00022679"/>
    </source>
</evidence>
<evidence type="ECO:0000313" key="4">
    <source>
        <dbReference type="EMBL" id="KAJ5738174.1"/>
    </source>
</evidence>
<dbReference type="CDD" id="cd13929">
    <property type="entry name" value="PT-DMATS_CymD"/>
    <property type="match status" value="1"/>
</dbReference>
<accession>A0AAD6HUI6</accession>
<keyword evidence="3" id="KW-0808">Transferase</keyword>
<dbReference type="Proteomes" id="UP001215712">
    <property type="component" value="Unassembled WGS sequence"/>
</dbReference>
<gene>
    <name evidence="4" type="ORF">N7493_001329</name>
</gene>
<reference evidence="4" key="1">
    <citation type="journal article" date="2023" name="IMA Fungus">
        <title>Comparative genomic study of the Penicillium genus elucidates a diverse pangenome and 15 lateral gene transfer events.</title>
        <authorList>
            <person name="Petersen C."/>
            <person name="Sorensen T."/>
            <person name="Nielsen M.R."/>
            <person name="Sondergaard T.E."/>
            <person name="Sorensen J.L."/>
            <person name="Fitzpatrick D.A."/>
            <person name="Frisvad J.C."/>
            <person name="Nielsen K.L."/>
        </authorList>
    </citation>
    <scope>NUCLEOTIDE SEQUENCE</scope>
    <source>
        <strain evidence="4">IBT 17514</strain>
    </source>
</reference>
<sequence>MSPHPVFDDKSSLSGDKTFDGIEKGGTIDTQVALFDSEAQLRVFNTVSRFLPEGNEHEVFWWKVTGRHVARMMHEAGYSEQRQGELLLFYRFVVVPRLGPKPTSGDPSFRSRVAPGVGDGGPIGYSWRWGTGINSKPLIRHYVEPIGNLTGTAADPLNEIANKEMLWELGKILPTTSLDLVWKFAAHIRPTLTDEATREVAGSSMLVGLEWSPGESGTVDVMAGLMTRAPGQVSELMSTIFPNAMRDAYGADVSLDCLNTVRDFIETDPHGSYLTVLGTTAIDCCKPETSRFKVYVTTSNTSFDHIAAVMTLGGRKPESAKSLAQLRGLWYGLKGLSPDFPTSTEAPSLLIANGDGTAALSNLNTSGVTFYFDIHPKYTVSHVKIQVDVSKHASSDLVGIEAVTGFLQRRGQERDARAYMNLLRGMVPEEELRTRRGLQAFFAFAIKNGEIDITSYFLPQVYRRFDYIQAEMNPSTRTGQRRSRFGSLD</sequence>
<organism evidence="4 5">
    <name type="scientific">Penicillium malachiteum</name>
    <dbReference type="NCBI Taxonomy" id="1324776"/>
    <lineage>
        <taxon>Eukaryota</taxon>
        <taxon>Fungi</taxon>
        <taxon>Dikarya</taxon>
        <taxon>Ascomycota</taxon>
        <taxon>Pezizomycotina</taxon>
        <taxon>Eurotiomycetes</taxon>
        <taxon>Eurotiomycetidae</taxon>
        <taxon>Eurotiales</taxon>
        <taxon>Aspergillaceae</taxon>
        <taxon>Penicillium</taxon>
    </lineage>
</organism>
<dbReference type="PANTHER" id="PTHR40627">
    <property type="entry name" value="INDOLE PRENYLTRANSFERASE TDIB-RELATED"/>
    <property type="match status" value="1"/>
</dbReference>
<evidence type="ECO:0000256" key="1">
    <source>
        <dbReference type="ARBA" id="ARBA00005179"/>
    </source>
</evidence>
<dbReference type="NCBIfam" id="TIGR03429">
    <property type="entry name" value="arom_pren_DMATS"/>
    <property type="match status" value="1"/>
</dbReference>
<dbReference type="Pfam" id="PF11991">
    <property type="entry name" value="Trp_DMAT"/>
    <property type="match status" value="1"/>
</dbReference>
<dbReference type="EMBL" id="JAQJAN010000002">
    <property type="protein sequence ID" value="KAJ5738174.1"/>
    <property type="molecule type" value="Genomic_DNA"/>
</dbReference>